<evidence type="ECO:0000313" key="4">
    <source>
        <dbReference type="Proteomes" id="UP000019805"/>
    </source>
</evidence>
<proteinExistence type="predicted"/>
<keyword evidence="1" id="KW-0560">Oxidoreductase</keyword>
<protein>
    <submittedName>
        <fullName evidence="3">Predicted flavin reductase RutF in novel pyrimidine catabolism pathway</fullName>
    </submittedName>
</protein>
<dbReference type="GO" id="GO:0010181">
    <property type="term" value="F:FMN binding"/>
    <property type="evidence" value="ECO:0007669"/>
    <property type="project" value="InterPro"/>
</dbReference>
<dbReference type="SMART" id="SM00903">
    <property type="entry name" value="Flavin_Reduct"/>
    <property type="match status" value="1"/>
</dbReference>
<dbReference type="PANTHER" id="PTHR30466:SF1">
    <property type="entry name" value="FMN REDUCTASE (NADH) RUTF"/>
    <property type="match status" value="1"/>
</dbReference>
<dbReference type="InterPro" id="IPR050268">
    <property type="entry name" value="NADH-dep_flavin_reductase"/>
</dbReference>
<dbReference type="STRING" id="1437824.BN940_15411"/>
<dbReference type="SUPFAM" id="SSF50475">
    <property type="entry name" value="FMN-binding split barrel"/>
    <property type="match status" value="1"/>
</dbReference>
<dbReference type="HOGENOM" id="CLU_059021_2_2_4"/>
<dbReference type="EMBL" id="HG916765">
    <property type="protein sequence ID" value="CDM25526.1"/>
    <property type="molecule type" value="Genomic_DNA"/>
</dbReference>
<dbReference type="eggNOG" id="COG1853">
    <property type="taxonomic scope" value="Bacteria"/>
</dbReference>
<name>W8X5W1_CASD6</name>
<evidence type="ECO:0000259" key="2">
    <source>
        <dbReference type="SMART" id="SM00903"/>
    </source>
</evidence>
<evidence type="ECO:0000256" key="1">
    <source>
        <dbReference type="ARBA" id="ARBA00023002"/>
    </source>
</evidence>
<dbReference type="GO" id="GO:0006208">
    <property type="term" value="P:pyrimidine nucleobase catabolic process"/>
    <property type="evidence" value="ECO:0007669"/>
    <property type="project" value="TreeGrafter"/>
</dbReference>
<keyword evidence="4" id="KW-1185">Reference proteome</keyword>
<dbReference type="PANTHER" id="PTHR30466">
    <property type="entry name" value="FLAVIN REDUCTASE"/>
    <property type="match status" value="1"/>
</dbReference>
<sequence>MNVNEFRIAAPTPEPIAWRWTCEMDDQESTMADADAFRNAMALLAGAVNIITTDGPSGLAGFTATAVCSVTDQPPTLLVCMNRSSFAHRFFEGNNVLCVNVLGAANKEAPALFADRNVQMEDRFARVQWSRLATGSPLIDGAVVSFDCRIKNTSVVGSHSIFLCEVQDIRRGEAQGGLVYFNRDYHPVGFGEPPVPPARKN</sequence>
<accession>W8X5W1</accession>
<dbReference type="InterPro" id="IPR002563">
    <property type="entry name" value="Flavin_Rdtase-like_dom"/>
</dbReference>
<dbReference type="Pfam" id="PF01613">
    <property type="entry name" value="Flavin_Reduct"/>
    <property type="match status" value="1"/>
</dbReference>
<evidence type="ECO:0000313" key="3">
    <source>
        <dbReference type="EMBL" id="CDM25526.1"/>
    </source>
</evidence>
<organism evidence="3 4">
    <name type="scientific">Castellaniella defragrans (strain DSM 12143 / CCUG 39792 / 65Phen)</name>
    <name type="common">Alcaligenes defragrans</name>
    <dbReference type="NCBI Taxonomy" id="1437824"/>
    <lineage>
        <taxon>Bacteria</taxon>
        <taxon>Pseudomonadati</taxon>
        <taxon>Pseudomonadota</taxon>
        <taxon>Betaproteobacteria</taxon>
        <taxon>Burkholderiales</taxon>
        <taxon>Alcaligenaceae</taxon>
        <taxon>Castellaniella</taxon>
    </lineage>
</organism>
<dbReference type="GO" id="GO:0042602">
    <property type="term" value="F:riboflavin reductase (NADPH) activity"/>
    <property type="evidence" value="ECO:0007669"/>
    <property type="project" value="TreeGrafter"/>
</dbReference>
<dbReference type="InterPro" id="IPR012349">
    <property type="entry name" value="Split_barrel_FMN-bd"/>
</dbReference>
<dbReference type="KEGG" id="cdn:BN940_15411"/>
<feature type="domain" description="Flavin reductase like" evidence="2">
    <location>
        <begin position="41"/>
        <end position="187"/>
    </location>
</feature>
<dbReference type="Proteomes" id="UP000019805">
    <property type="component" value="Chromosome"/>
</dbReference>
<reference evidence="3 4" key="1">
    <citation type="journal article" date="2014" name="BMC Microbiol.">
        <title>The oxygen-independent metabolism of cyclic monoterpenes in Castellaniella defragrans 65Phen.</title>
        <authorList>
            <person name="Petasch J."/>
            <person name="Disch E.M."/>
            <person name="Markert S."/>
            <person name="Becher D."/>
            <person name="Schweder T."/>
            <person name="Huttel B."/>
            <person name="Reinhardt R."/>
            <person name="Harder J."/>
        </authorList>
    </citation>
    <scope>NUCLEOTIDE SEQUENCE [LARGE SCALE GENOMIC DNA]</scope>
    <source>
        <strain evidence="3">65Phen</strain>
    </source>
</reference>
<dbReference type="PATRIC" id="fig|1437824.5.peg.3046"/>
<dbReference type="AlphaFoldDB" id="W8X5W1"/>
<gene>
    <name evidence="3" type="ORF">BN940_15411</name>
</gene>
<dbReference type="Gene3D" id="2.30.110.10">
    <property type="entry name" value="Electron Transport, Fmn-binding Protein, Chain A"/>
    <property type="match status" value="1"/>
</dbReference>